<dbReference type="InterPro" id="IPR039425">
    <property type="entry name" value="RNA_pol_sigma-70-like"/>
</dbReference>
<dbReference type="NCBIfam" id="TIGR02937">
    <property type="entry name" value="sigma70-ECF"/>
    <property type="match status" value="1"/>
</dbReference>
<dbReference type="Proteomes" id="UP000283374">
    <property type="component" value="Unassembled WGS sequence"/>
</dbReference>
<dbReference type="InterPro" id="IPR027383">
    <property type="entry name" value="Znf_put"/>
</dbReference>
<reference evidence="9 10" key="1">
    <citation type="submission" date="2018-08" db="EMBL/GenBank/DDBJ databases">
        <title>Cellulomonas rhizosphaerae sp. nov., a novel actinomycete isolated from soil.</title>
        <authorList>
            <person name="Tian Y."/>
        </authorList>
    </citation>
    <scope>NUCLEOTIDE SEQUENCE [LARGE SCALE GENOMIC DNA]</scope>
    <source>
        <strain evidence="9 10">NEAU-TCZ24</strain>
    </source>
</reference>
<evidence type="ECO:0000259" key="6">
    <source>
        <dbReference type="Pfam" id="PF04542"/>
    </source>
</evidence>
<keyword evidence="10" id="KW-1185">Reference proteome</keyword>
<organism evidence="9 10">
    <name type="scientific">Cellulomonas rhizosphaerae</name>
    <dbReference type="NCBI Taxonomy" id="2293719"/>
    <lineage>
        <taxon>Bacteria</taxon>
        <taxon>Bacillati</taxon>
        <taxon>Actinomycetota</taxon>
        <taxon>Actinomycetes</taxon>
        <taxon>Micrococcales</taxon>
        <taxon>Cellulomonadaceae</taxon>
        <taxon>Cellulomonas</taxon>
    </lineage>
</organism>
<dbReference type="Pfam" id="PF04542">
    <property type="entry name" value="Sigma70_r2"/>
    <property type="match status" value="1"/>
</dbReference>
<accession>A0A413RR03</accession>
<feature type="non-terminal residue" evidence="9">
    <location>
        <position position="307"/>
    </location>
</feature>
<feature type="domain" description="Putative zinc-finger" evidence="8">
    <location>
        <begin position="200"/>
        <end position="234"/>
    </location>
</feature>
<evidence type="ECO:0000313" key="10">
    <source>
        <dbReference type="Proteomes" id="UP000283374"/>
    </source>
</evidence>
<dbReference type="AlphaFoldDB" id="A0A413RR03"/>
<dbReference type="GO" id="GO:0006352">
    <property type="term" value="P:DNA-templated transcription initiation"/>
    <property type="evidence" value="ECO:0007669"/>
    <property type="project" value="InterPro"/>
</dbReference>
<comment type="caution">
    <text evidence="9">The sequence shown here is derived from an EMBL/GenBank/DDBJ whole genome shotgun (WGS) entry which is preliminary data.</text>
</comment>
<evidence type="ECO:0000256" key="5">
    <source>
        <dbReference type="ARBA" id="ARBA00023163"/>
    </source>
</evidence>
<dbReference type="SUPFAM" id="SSF88659">
    <property type="entry name" value="Sigma3 and sigma4 domains of RNA polymerase sigma factors"/>
    <property type="match status" value="1"/>
</dbReference>
<evidence type="ECO:0000256" key="1">
    <source>
        <dbReference type="ARBA" id="ARBA00010641"/>
    </source>
</evidence>
<dbReference type="PANTHER" id="PTHR43133">
    <property type="entry name" value="RNA POLYMERASE ECF-TYPE SIGMA FACTO"/>
    <property type="match status" value="1"/>
</dbReference>
<keyword evidence="4" id="KW-0238">DNA-binding</keyword>
<dbReference type="InterPro" id="IPR013249">
    <property type="entry name" value="RNA_pol_sigma70_r4_t2"/>
</dbReference>
<dbReference type="InterPro" id="IPR013324">
    <property type="entry name" value="RNA_pol_sigma_r3/r4-like"/>
</dbReference>
<dbReference type="Pfam" id="PF13490">
    <property type="entry name" value="zf-HC2"/>
    <property type="match status" value="1"/>
</dbReference>
<keyword evidence="3" id="KW-0731">Sigma factor</keyword>
<dbReference type="InterPro" id="IPR036388">
    <property type="entry name" value="WH-like_DNA-bd_sf"/>
</dbReference>
<dbReference type="Gene3D" id="1.10.1740.10">
    <property type="match status" value="1"/>
</dbReference>
<dbReference type="InterPro" id="IPR014284">
    <property type="entry name" value="RNA_pol_sigma-70_dom"/>
</dbReference>
<keyword evidence="5" id="KW-0804">Transcription</keyword>
<dbReference type="SUPFAM" id="SSF88946">
    <property type="entry name" value="Sigma2 domain of RNA polymerase sigma factors"/>
    <property type="match status" value="1"/>
</dbReference>
<dbReference type="GO" id="GO:0003677">
    <property type="term" value="F:DNA binding"/>
    <property type="evidence" value="ECO:0007669"/>
    <property type="project" value="UniProtKB-KW"/>
</dbReference>
<comment type="similarity">
    <text evidence="1">Belongs to the sigma-70 factor family. ECF subfamily.</text>
</comment>
<evidence type="ECO:0000256" key="3">
    <source>
        <dbReference type="ARBA" id="ARBA00023082"/>
    </source>
</evidence>
<dbReference type="Gene3D" id="1.10.10.10">
    <property type="entry name" value="Winged helix-like DNA-binding domain superfamily/Winged helix DNA-binding domain"/>
    <property type="match status" value="1"/>
</dbReference>
<feature type="domain" description="RNA polymerase sigma factor 70 region 4 type 2" evidence="7">
    <location>
        <begin position="133"/>
        <end position="181"/>
    </location>
</feature>
<dbReference type="InterPro" id="IPR041916">
    <property type="entry name" value="Anti_sigma_zinc_sf"/>
</dbReference>
<evidence type="ECO:0000256" key="2">
    <source>
        <dbReference type="ARBA" id="ARBA00023015"/>
    </source>
</evidence>
<evidence type="ECO:0000259" key="8">
    <source>
        <dbReference type="Pfam" id="PF13490"/>
    </source>
</evidence>
<feature type="domain" description="RNA polymerase sigma-70 region 2" evidence="6">
    <location>
        <begin position="32"/>
        <end position="92"/>
    </location>
</feature>
<dbReference type="Gene3D" id="1.10.10.1320">
    <property type="entry name" value="Anti-sigma factor, zinc-finger domain"/>
    <property type="match status" value="1"/>
</dbReference>
<evidence type="ECO:0000256" key="4">
    <source>
        <dbReference type="ARBA" id="ARBA00023125"/>
    </source>
</evidence>
<proteinExistence type="inferred from homology"/>
<protein>
    <submittedName>
        <fullName evidence="9">Sigma-70 family RNA polymerase sigma factor</fullName>
    </submittedName>
</protein>
<dbReference type="PANTHER" id="PTHR43133:SF8">
    <property type="entry name" value="RNA POLYMERASE SIGMA FACTOR HI_1459-RELATED"/>
    <property type="match status" value="1"/>
</dbReference>
<dbReference type="InterPro" id="IPR007627">
    <property type="entry name" value="RNA_pol_sigma70_r2"/>
</dbReference>
<dbReference type="Pfam" id="PF08281">
    <property type="entry name" value="Sigma70_r4_2"/>
    <property type="match status" value="1"/>
</dbReference>
<dbReference type="InterPro" id="IPR013325">
    <property type="entry name" value="RNA_pol_sigma_r2"/>
</dbReference>
<gene>
    <name evidence="9" type="ORF">D1825_01315</name>
</gene>
<dbReference type="GO" id="GO:0016987">
    <property type="term" value="F:sigma factor activity"/>
    <property type="evidence" value="ECO:0007669"/>
    <property type="project" value="UniProtKB-KW"/>
</dbReference>
<evidence type="ECO:0000313" key="9">
    <source>
        <dbReference type="EMBL" id="RHA44426.1"/>
    </source>
</evidence>
<dbReference type="RefSeq" id="WP_118765710.1">
    <property type="nucleotide sequence ID" value="NZ_QWKP01000075.1"/>
</dbReference>
<keyword evidence="2" id="KW-0805">Transcription regulation</keyword>
<name>A0A413RR03_9CELL</name>
<dbReference type="EMBL" id="QWKP01000075">
    <property type="protein sequence ID" value="RHA44426.1"/>
    <property type="molecule type" value="Genomic_DNA"/>
</dbReference>
<sequence>MSTEASTEDGVREDAKLIAAVRGGDVQATGQLYERHAGAALVVARRYTDSTADAEDVVADSFAAVFLALQRGNGPDVAFRAYLFTVVRRVAGLQRTRARRAEPTDDVASLEAGTAWAGTAEEPALEGFERGVVARAFHGLPERWQAVLWHTEVEGLQPAEIAPILGLTANGVAALAYRAREGLRQAYLQQHLQDPLDDGCRSVAGKLGSYVRGGLGTRESGQVEQHLETCGDCRALVLELTDVNHGMRAVIAPLVLGLAGMGALAHLLPVGGGLAAGAALASGHGQGAAATTATAGTGGAAAVAAGG</sequence>
<dbReference type="OrthoDB" id="4990598at2"/>
<evidence type="ECO:0000259" key="7">
    <source>
        <dbReference type="Pfam" id="PF08281"/>
    </source>
</evidence>